<dbReference type="Gene3D" id="1.10.150.130">
    <property type="match status" value="1"/>
</dbReference>
<dbReference type="InterPro" id="IPR050808">
    <property type="entry name" value="Phage_Integrase"/>
</dbReference>
<dbReference type="GO" id="GO:0006310">
    <property type="term" value="P:DNA recombination"/>
    <property type="evidence" value="ECO:0007669"/>
    <property type="project" value="UniProtKB-KW"/>
</dbReference>
<dbReference type="EMBL" id="CAEZSR010000021">
    <property type="protein sequence ID" value="CAB4548569.1"/>
    <property type="molecule type" value="Genomic_DNA"/>
</dbReference>
<evidence type="ECO:0000256" key="3">
    <source>
        <dbReference type="ARBA" id="ARBA00023125"/>
    </source>
</evidence>
<evidence type="ECO:0000259" key="8">
    <source>
        <dbReference type="PROSITE" id="PS51900"/>
    </source>
</evidence>
<evidence type="ECO:0000259" key="7">
    <source>
        <dbReference type="PROSITE" id="PS51898"/>
    </source>
</evidence>
<name>A0A6J6CE26_9ZZZZ</name>
<dbReference type="CDD" id="cd01189">
    <property type="entry name" value="INT_ICEBs1_C_like"/>
    <property type="match status" value="1"/>
</dbReference>
<comment type="similarity">
    <text evidence="1">Belongs to the 'phage' integrase family.</text>
</comment>
<evidence type="ECO:0000313" key="9">
    <source>
        <dbReference type="EMBL" id="CAB4548569.1"/>
    </source>
</evidence>
<keyword evidence="2" id="KW-0229">DNA integration</keyword>
<dbReference type="InterPro" id="IPR004107">
    <property type="entry name" value="Integrase_SAM-like_N"/>
</dbReference>
<dbReference type="InterPro" id="IPR011010">
    <property type="entry name" value="DNA_brk_join_enz"/>
</dbReference>
<dbReference type="Pfam" id="PF14659">
    <property type="entry name" value="Phage_int_SAM_3"/>
    <property type="match status" value="1"/>
</dbReference>
<evidence type="ECO:0000256" key="2">
    <source>
        <dbReference type="ARBA" id="ARBA00022908"/>
    </source>
</evidence>
<keyword evidence="6" id="KW-1160">Virus entry into host cell</keyword>
<dbReference type="SUPFAM" id="SSF56349">
    <property type="entry name" value="DNA breaking-rejoining enzymes"/>
    <property type="match status" value="1"/>
</dbReference>
<feature type="domain" description="Tyr recombinase" evidence="7">
    <location>
        <begin position="167"/>
        <end position="354"/>
    </location>
</feature>
<dbReference type="AlphaFoldDB" id="A0A6J6CE26"/>
<dbReference type="Gene3D" id="1.10.443.10">
    <property type="entry name" value="Intergrase catalytic core"/>
    <property type="match status" value="1"/>
</dbReference>
<accession>A0A6J6CE26</accession>
<evidence type="ECO:0000256" key="6">
    <source>
        <dbReference type="ARBA" id="ARBA00023296"/>
    </source>
</evidence>
<evidence type="ECO:0000256" key="1">
    <source>
        <dbReference type="ARBA" id="ARBA00008857"/>
    </source>
</evidence>
<proteinExistence type="inferred from homology"/>
<dbReference type="PANTHER" id="PTHR30629:SF2">
    <property type="entry name" value="PROPHAGE INTEGRASE INTS-RELATED"/>
    <property type="match status" value="1"/>
</dbReference>
<feature type="domain" description="Core-binding (CB)" evidence="8">
    <location>
        <begin position="62"/>
        <end position="146"/>
    </location>
</feature>
<evidence type="ECO:0000256" key="4">
    <source>
        <dbReference type="ARBA" id="ARBA00023172"/>
    </source>
</evidence>
<dbReference type="PROSITE" id="PS51900">
    <property type="entry name" value="CB"/>
    <property type="match status" value="1"/>
</dbReference>
<dbReference type="InterPro" id="IPR044068">
    <property type="entry name" value="CB"/>
</dbReference>
<dbReference type="InterPro" id="IPR002104">
    <property type="entry name" value="Integrase_catalytic"/>
</dbReference>
<dbReference type="GO" id="GO:0044826">
    <property type="term" value="P:viral genome integration into host DNA"/>
    <property type="evidence" value="ECO:0007669"/>
    <property type="project" value="UniProtKB-KW"/>
</dbReference>
<dbReference type="GO" id="GO:0075713">
    <property type="term" value="P:establishment of integrated proviral latency"/>
    <property type="evidence" value="ECO:0007669"/>
    <property type="project" value="UniProtKB-KW"/>
</dbReference>
<dbReference type="InterPro" id="IPR013762">
    <property type="entry name" value="Integrase-like_cat_sf"/>
</dbReference>
<protein>
    <submittedName>
        <fullName evidence="9">Unannotated protein</fullName>
    </submittedName>
</protein>
<sequence>MASILEKRLKDGSRAYLVRFRTADGEERSKQFKRKREAEAYANLVEVDRRAGGLIDPRLGRITVGEWWDRWWPTVTNLRPSTRARDAQYFRTHVRPAFGDTPLGKLDRTSIRKWVADLGSQSGSNLAPATIHKVVQVFNKLVTAAVEDRLIPHNPVAKIPLPKIEPQEMRFLTSDEVWKLADAIDPRYRAFVLVAGFGGLRLGELLGLRWENVYLEAQRIQVLETLVDVEAQIEFGPPKTRASLRPVPIPSFVVEALQALDSPEHSAYDLVFRSPKGQPIRPALFRRRFWTPAVRKAGLEPLRMHDLRHTAVSLWIADGAHPKQVAALAGHTSVSVVLDRYGHLYPSHHADLLERMERRRPSA</sequence>
<dbReference type="Pfam" id="PF00589">
    <property type="entry name" value="Phage_integrase"/>
    <property type="match status" value="1"/>
</dbReference>
<dbReference type="GO" id="GO:0003677">
    <property type="term" value="F:DNA binding"/>
    <property type="evidence" value="ECO:0007669"/>
    <property type="project" value="UniProtKB-KW"/>
</dbReference>
<dbReference type="PROSITE" id="PS51898">
    <property type="entry name" value="TYR_RECOMBINASE"/>
    <property type="match status" value="1"/>
</dbReference>
<dbReference type="InterPro" id="IPR010998">
    <property type="entry name" value="Integrase_recombinase_N"/>
</dbReference>
<evidence type="ECO:0000256" key="5">
    <source>
        <dbReference type="ARBA" id="ARBA00023195"/>
    </source>
</evidence>
<keyword evidence="3" id="KW-0238">DNA-binding</keyword>
<gene>
    <name evidence="9" type="ORF">UFOPK1493_00869</name>
</gene>
<dbReference type="PANTHER" id="PTHR30629">
    <property type="entry name" value="PROPHAGE INTEGRASE"/>
    <property type="match status" value="1"/>
</dbReference>
<organism evidence="9">
    <name type="scientific">freshwater metagenome</name>
    <dbReference type="NCBI Taxonomy" id="449393"/>
    <lineage>
        <taxon>unclassified sequences</taxon>
        <taxon>metagenomes</taxon>
        <taxon>ecological metagenomes</taxon>
    </lineage>
</organism>
<reference evidence="9" key="1">
    <citation type="submission" date="2020-05" db="EMBL/GenBank/DDBJ databases">
        <authorList>
            <person name="Chiriac C."/>
            <person name="Salcher M."/>
            <person name="Ghai R."/>
            <person name="Kavagutti S V."/>
        </authorList>
    </citation>
    <scope>NUCLEOTIDE SEQUENCE</scope>
</reference>
<keyword evidence="5" id="KW-1179">Viral genome integration</keyword>
<keyword evidence="4" id="KW-0233">DNA recombination</keyword>
<dbReference type="GO" id="GO:0046718">
    <property type="term" value="P:symbiont entry into host cell"/>
    <property type="evidence" value="ECO:0007669"/>
    <property type="project" value="UniProtKB-KW"/>
</dbReference>
<dbReference type="GO" id="GO:0015074">
    <property type="term" value="P:DNA integration"/>
    <property type="evidence" value="ECO:0007669"/>
    <property type="project" value="UniProtKB-KW"/>
</dbReference>